<evidence type="ECO:0000313" key="3">
    <source>
        <dbReference type="EMBL" id="WFD35281.1"/>
    </source>
</evidence>
<sequence length="585" mass="65499">MHGHEKGRHDWGSIPMDPLDIDTRLSFKSYVALQRAVERENGSASPPHEERMRGYRAYRTAFQQRALWNFFLEHYDSEWFREKYDADAHFAALRAGRRRVGRAGRSEAWISQLESGELDHVNNDLHPGENLYTVVSRLGGLEHFDSDVLSIPPDTEHQLLVRSWPPELPRERLEEHLASYPGFRYVAMLEPIVQRRWVRSGIAVFADGTDMREAVSVLDGKAFGDFTLHLSILERPSTSRLRFAPEATNGIARLKFDAERAAQLITKFAQQDADVAGERIVDAISRRCAALAKDDERRTLKLRLDLLLDALRTVFHCDYYLGLVSDFPEELERRSARHVRRQSEHADSEEVIAQDSWWTEHLDRKIDLLLHPDTPTLVANGGIDVGADRSALVRPFIREDGGNYRCHVDVGGRPCAKLFSDLIFTEQHVVNKHAAVLGSSLTRIELAEYYHSYLSDPMRVSATATGTAAATAPSGVNEPRRAKAERDFRDGGGERSVSMPYIREGGSDTPLLRFGARSVSGGISGAPQPPPALIPPLAVYMMDAVAAKANEKRNGHSTGSASSGTRGRYRDLDGGAPQKEQDLQY</sequence>
<dbReference type="InterPro" id="IPR039727">
    <property type="entry name" value="SE/Ars2"/>
</dbReference>
<dbReference type="InterPro" id="IPR035979">
    <property type="entry name" value="RBD_domain_sf"/>
</dbReference>
<keyword evidence="4" id="KW-1185">Reference proteome</keyword>
<accession>A0AAF0JBG8</accession>
<feature type="compositionally biased region" description="Low complexity" evidence="1">
    <location>
        <begin position="556"/>
        <end position="566"/>
    </location>
</feature>
<feature type="domain" description="SERRATE/Ars2 N-terminal" evidence="2">
    <location>
        <begin position="48"/>
        <end position="125"/>
    </location>
</feature>
<dbReference type="Pfam" id="PF12066">
    <property type="entry name" value="SERRATE_Ars2_N"/>
    <property type="match status" value="1"/>
</dbReference>
<gene>
    <name evidence="3" type="ORF">MCUN1_002132</name>
</gene>
<dbReference type="Proteomes" id="UP001219933">
    <property type="component" value="Chromosome 3"/>
</dbReference>
<evidence type="ECO:0000259" key="2">
    <source>
        <dbReference type="Pfam" id="PF12066"/>
    </source>
</evidence>
<dbReference type="AlphaFoldDB" id="A0AAF0JBG8"/>
<dbReference type="PANTHER" id="PTHR13165:SF0">
    <property type="entry name" value="SERRATE RNA EFFECTOR MOLECULE HOMOLOG"/>
    <property type="match status" value="1"/>
</dbReference>
<organism evidence="3 4">
    <name type="scientific">Malassezia cuniculi</name>
    <dbReference type="NCBI Taxonomy" id="948313"/>
    <lineage>
        <taxon>Eukaryota</taxon>
        <taxon>Fungi</taxon>
        <taxon>Dikarya</taxon>
        <taxon>Basidiomycota</taxon>
        <taxon>Ustilaginomycotina</taxon>
        <taxon>Malasseziomycetes</taxon>
        <taxon>Malasseziales</taxon>
        <taxon>Malasseziaceae</taxon>
        <taxon>Malassezia</taxon>
    </lineage>
</organism>
<proteinExistence type="predicted"/>
<feature type="compositionally biased region" description="Basic and acidic residues" evidence="1">
    <location>
        <begin position="568"/>
        <end position="585"/>
    </location>
</feature>
<feature type="region of interest" description="Disordered" evidence="1">
    <location>
        <begin position="465"/>
        <end position="502"/>
    </location>
</feature>
<reference evidence="3" key="1">
    <citation type="submission" date="2023-03" db="EMBL/GenBank/DDBJ databases">
        <title>Mating type loci evolution in Malassezia.</title>
        <authorList>
            <person name="Coelho M.A."/>
        </authorList>
    </citation>
    <scope>NUCLEOTIDE SEQUENCE</scope>
    <source>
        <strain evidence="3">CBS 11721</strain>
    </source>
</reference>
<dbReference type="InterPro" id="IPR021933">
    <property type="entry name" value="SERRATE/Ars2_N"/>
</dbReference>
<dbReference type="CDD" id="cd00590">
    <property type="entry name" value="RRM_SF"/>
    <property type="match status" value="1"/>
</dbReference>
<feature type="compositionally biased region" description="Basic and acidic residues" evidence="1">
    <location>
        <begin position="478"/>
        <end position="493"/>
    </location>
</feature>
<feature type="region of interest" description="Disordered" evidence="1">
    <location>
        <begin position="549"/>
        <end position="585"/>
    </location>
</feature>
<protein>
    <recommendedName>
        <fullName evidence="2">SERRATE/Ars2 N-terminal domain-containing protein</fullName>
    </recommendedName>
</protein>
<dbReference type="PANTHER" id="PTHR13165">
    <property type="entry name" value="ARSENITE-RESISTANCE PROTEIN 2"/>
    <property type="match status" value="1"/>
</dbReference>
<dbReference type="SUPFAM" id="SSF54928">
    <property type="entry name" value="RNA-binding domain, RBD"/>
    <property type="match status" value="1"/>
</dbReference>
<evidence type="ECO:0000313" key="4">
    <source>
        <dbReference type="Proteomes" id="UP001219933"/>
    </source>
</evidence>
<dbReference type="GO" id="GO:0003676">
    <property type="term" value="F:nucleic acid binding"/>
    <property type="evidence" value="ECO:0007669"/>
    <property type="project" value="InterPro"/>
</dbReference>
<name>A0AAF0JBG8_9BASI</name>
<evidence type="ECO:0000256" key="1">
    <source>
        <dbReference type="SAM" id="MobiDB-lite"/>
    </source>
</evidence>
<dbReference type="EMBL" id="CP119879">
    <property type="protein sequence ID" value="WFD35281.1"/>
    <property type="molecule type" value="Genomic_DNA"/>
</dbReference>
<dbReference type="GO" id="GO:0016604">
    <property type="term" value="C:nuclear body"/>
    <property type="evidence" value="ECO:0007669"/>
    <property type="project" value="TreeGrafter"/>
</dbReference>